<dbReference type="GO" id="GO:0043226">
    <property type="term" value="C:organelle"/>
    <property type="evidence" value="ECO:0007669"/>
    <property type="project" value="UniProtKB-ARBA"/>
</dbReference>
<dbReference type="InParanoid" id="A0A059DA26"/>
<dbReference type="FunFam" id="1.10.238.10:FF:000178">
    <property type="entry name" value="Calmodulin-2 A"/>
    <property type="match status" value="1"/>
</dbReference>
<keyword evidence="1" id="KW-0677">Repeat</keyword>
<dbReference type="InterPro" id="IPR011992">
    <property type="entry name" value="EF-hand-dom_pair"/>
</dbReference>
<dbReference type="PROSITE" id="PS50222">
    <property type="entry name" value="EF_HAND_2"/>
    <property type="match status" value="1"/>
</dbReference>
<evidence type="ECO:0000259" key="3">
    <source>
        <dbReference type="PROSITE" id="PS50222"/>
    </source>
</evidence>
<dbReference type="SMART" id="SM00054">
    <property type="entry name" value="EFh"/>
    <property type="match status" value="1"/>
</dbReference>
<dbReference type="Gramene" id="KCW87276">
    <property type="protein sequence ID" value="KCW87276"/>
    <property type="gene ID" value="EUGRSUZ_B03775"/>
</dbReference>
<dbReference type="GO" id="GO:0005509">
    <property type="term" value="F:calcium ion binding"/>
    <property type="evidence" value="ECO:0007669"/>
    <property type="project" value="InterPro"/>
</dbReference>
<dbReference type="AlphaFoldDB" id="A0A059DA26"/>
<dbReference type="InterPro" id="IPR018247">
    <property type="entry name" value="EF_Hand_1_Ca_BS"/>
</dbReference>
<name>A0A059DA26_EUCGR</name>
<dbReference type="InterPro" id="IPR002048">
    <property type="entry name" value="EF_hand_dom"/>
</dbReference>
<dbReference type="EMBL" id="KK198754">
    <property type="protein sequence ID" value="KCW87276.1"/>
    <property type="molecule type" value="Genomic_DNA"/>
</dbReference>
<evidence type="ECO:0000256" key="2">
    <source>
        <dbReference type="ARBA" id="ARBA00022837"/>
    </source>
</evidence>
<dbReference type="SUPFAM" id="SSF47473">
    <property type="entry name" value="EF-hand"/>
    <property type="match status" value="1"/>
</dbReference>
<accession>A0A059DA26</accession>
<feature type="domain" description="EF-hand" evidence="3">
    <location>
        <begin position="8"/>
        <end position="43"/>
    </location>
</feature>
<evidence type="ECO:0000256" key="1">
    <source>
        <dbReference type="ARBA" id="ARBA00022737"/>
    </source>
</evidence>
<proteinExistence type="predicted"/>
<dbReference type="PROSITE" id="PS00018">
    <property type="entry name" value="EF_HAND_1"/>
    <property type="match status" value="1"/>
</dbReference>
<dbReference type="Pfam" id="PF13405">
    <property type="entry name" value="EF-hand_6"/>
    <property type="match status" value="1"/>
</dbReference>
<dbReference type="STRING" id="71139.A0A059DA26"/>
<protein>
    <recommendedName>
        <fullName evidence="3">EF-hand domain-containing protein</fullName>
    </recommendedName>
</protein>
<evidence type="ECO:0000313" key="4">
    <source>
        <dbReference type="EMBL" id="KCW87276.1"/>
    </source>
</evidence>
<sequence length="87" mass="9574">MADQFTDDQISEFQGAFGLLDKDGDGHITAKDVGTVMRAFWTGPYGGGAPGHVRQGRRRSRWRHRFPGLHRVHGRKDGGAQGSFPVP</sequence>
<gene>
    <name evidence="4" type="ORF">EUGRSUZ_B03775</name>
</gene>
<organism evidence="4">
    <name type="scientific">Eucalyptus grandis</name>
    <name type="common">Flooded gum</name>
    <dbReference type="NCBI Taxonomy" id="71139"/>
    <lineage>
        <taxon>Eukaryota</taxon>
        <taxon>Viridiplantae</taxon>
        <taxon>Streptophyta</taxon>
        <taxon>Embryophyta</taxon>
        <taxon>Tracheophyta</taxon>
        <taxon>Spermatophyta</taxon>
        <taxon>Magnoliopsida</taxon>
        <taxon>eudicotyledons</taxon>
        <taxon>Gunneridae</taxon>
        <taxon>Pentapetalae</taxon>
        <taxon>rosids</taxon>
        <taxon>malvids</taxon>
        <taxon>Myrtales</taxon>
        <taxon>Myrtaceae</taxon>
        <taxon>Myrtoideae</taxon>
        <taxon>Eucalypteae</taxon>
        <taxon>Eucalyptus</taxon>
    </lineage>
</organism>
<keyword evidence="2" id="KW-0106">Calcium</keyword>
<reference evidence="4" key="1">
    <citation type="submission" date="2013-07" db="EMBL/GenBank/DDBJ databases">
        <title>The genome of Eucalyptus grandis.</title>
        <authorList>
            <person name="Schmutz J."/>
            <person name="Hayes R."/>
            <person name="Myburg A."/>
            <person name="Tuskan G."/>
            <person name="Grattapaglia D."/>
            <person name="Rokhsar D.S."/>
        </authorList>
    </citation>
    <scope>NUCLEOTIDE SEQUENCE</scope>
    <source>
        <tissue evidence="4">Leaf extractions</tissue>
    </source>
</reference>
<dbReference type="Gene3D" id="1.10.238.10">
    <property type="entry name" value="EF-hand"/>
    <property type="match status" value="1"/>
</dbReference>